<dbReference type="STRING" id="32040.SAMN04489710_108174"/>
<dbReference type="Pfam" id="PF03401">
    <property type="entry name" value="TctC"/>
    <property type="match status" value="1"/>
</dbReference>
<dbReference type="Proteomes" id="UP000199517">
    <property type="component" value="Unassembled WGS sequence"/>
</dbReference>
<dbReference type="Gene3D" id="3.40.190.150">
    <property type="entry name" value="Bordetella uptake gene, domain 1"/>
    <property type="match status" value="1"/>
</dbReference>
<organism evidence="2 3">
    <name type="scientific">Paracidovorax konjaci</name>
    <dbReference type="NCBI Taxonomy" id="32040"/>
    <lineage>
        <taxon>Bacteria</taxon>
        <taxon>Pseudomonadati</taxon>
        <taxon>Pseudomonadota</taxon>
        <taxon>Betaproteobacteria</taxon>
        <taxon>Burkholderiales</taxon>
        <taxon>Comamonadaceae</taxon>
        <taxon>Paracidovorax</taxon>
    </lineage>
</organism>
<dbReference type="PANTHER" id="PTHR42928:SF5">
    <property type="entry name" value="BLR1237 PROTEIN"/>
    <property type="match status" value="1"/>
</dbReference>
<name>A0A1I1WCE0_9BURK</name>
<dbReference type="SUPFAM" id="SSF53850">
    <property type="entry name" value="Periplasmic binding protein-like II"/>
    <property type="match status" value="1"/>
</dbReference>
<dbReference type="InterPro" id="IPR005064">
    <property type="entry name" value="BUG"/>
</dbReference>
<dbReference type="PIRSF" id="PIRSF017082">
    <property type="entry name" value="YflP"/>
    <property type="match status" value="1"/>
</dbReference>
<dbReference type="RefSeq" id="WP_092953341.1">
    <property type="nucleotide sequence ID" value="NZ_FOMQ01000008.1"/>
</dbReference>
<keyword evidence="2" id="KW-0675">Receptor</keyword>
<protein>
    <submittedName>
        <fullName evidence="2">Tripartite-type tricarboxylate transporter, receptor component TctC</fullName>
    </submittedName>
</protein>
<accession>A0A1I1WCE0</accession>
<dbReference type="InterPro" id="IPR006311">
    <property type="entry name" value="TAT_signal"/>
</dbReference>
<dbReference type="PANTHER" id="PTHR42928">
    <property type="entry name" value="TRICARBOXYLATE-BINDING PROTEIN"/>
    <property type="match status" value="1"/>
</dbReference>
<dbReference type="Gene3D" id="3.40.190.10">
    <property type="entry name" value="Periplasmic binding protein-like II"/>
    <property type="match status" value="1"/>
</dbReference>
<comment type="similarity">
    <text evidence="1">Belongs to the UPF0065 (bug) family.</text>
</comment>
<evidence type="ECO:0000313" key="3">
    <source>
        <dbReference type="Proteomes" id="UP000199517"/>
    </source>
</evidence>
<evidence type="ECO:0000313" key="2">
    <source>
        <dbReference type="EMBL" id="SFD91063.1"/>
    </source>
</evidence>
<sequence>MPHRHTPPVPACATPRRHAEAASPARRLGLRAAVAALATATAALAPLQGAQAQQDAAAAYPAKPITIVVGYPPGGSTDLTARTLATELSTRLGVPVVIENIGGAGGAIGAQKVASSAPDGYTLLVGASNEIAINRLVTKKVKYDVKDFTALALIGSQPLVLVASTGAGVKSAADFVQRVRSQPGKASYGSSGVGTALHLAGEMVKEQGQLFMTHIPYRGVAPLANDLLGNNIEYGVFVLSSGLPHIRSGKLVALGTTEARRSAVAPEIPALAELPQFKNVDIGVWFALMGPAGLPRPVAERLRRATREALQSPDFRRKMEASGSTVAPPTVDPDAFLASEVAKYRKIVEFARIEE</sequence>
<proteinExistence type="inferred from homology"/>
<dbReference type="AlphaFoldDB" id="A0A1I1WCE0"/>
<keyword evidence="3" id="KW-1185">Reference proteome</keyword>
<evidence type="ECO:0000256" key="1">
    <source>
        <dbReference type="ARBA" id="ARBA00006987"/>
    </source>
</evidence>
<dbReference type="InterPro" id="IPR042100">
    <property type="entry name" value="Bug_dom1"/>
</dbReference>
<reference evidence="3" key="1">
    <citation type="submission" date="2016-10" db="EMBL/GenBank/DDBJ databases">
        <authorList>
            <person name="Varghese N."/>
            <person name="Submissions S."/>
        </authorList>
    </citation>
    <scope>NUCLEOTIDE SEQUENCE [LARGE SCALE GENOMIC DNA]</scope>
    <source>
        <strain evidence="3">DSM 7481</strain>
    </source>
</reference>
<gene>
    <name evidence="2" type="ORF">SAMN04489710_108174</name>
</gene>
<dbReference type="OrthoDB" id="8678477at2"/>
<dbReference type="EMBL" id="FOMQ01000008">
    <property type="protein sequence ID" value="SFD91063.1"/>
    <property type="molecule type" value="Genomic_DNA"/>
</dbReference>
<dbReference type="PROSITE" id="PS51318">
    <property type="entry name" value="TAT"/>
    <property type="match status" value="1"/>
</dbReference>